<gene>
    <name evidence="1" type="ORF">NO263_07440</name>
</gene>
<keyword evidence="2" id="KW-1185">Reference proteome</keyword>
<organism evidence="1 2">
    <name type="scientific">Gluconacetobacter entanii</name>
    <dbReference type="NCBI Taxonomy" id="108528"/>
    <lineage>
        <taxon>Bacteria</taxon>
        <taxon>Pseudomonadati</taxon>
        <taxon>Pseudomonadota</taxon>
        <taxon>Alphaproteobacteria</taxon>
        <taxon>Acetobacterales</taxon>
        <taxon>Acetobacteraceae</taxon>
        <taxon>Gluconacetobacter</taxon>
    </lineage>
</organism>
<evidence type="ECO:0000313" key="2">
    <source>
        <dbReference type="Proteomes" id="UP001526337"/>
    </source>
</evidence>
<proteinExistence type="predicted"/>
<name>A0ABT3K4T1_9PROT</name>
<accession>A0ABT3K4T1</accession>
<dbReference type="Proteomes" id="UP001526337">
    <property type="component" value="Unassembled WGS sequence"/>
</dbReference>
<sequence>MKLFAKSFKGTPPFWKKAAPKNFYPFVSAMPETTFQVQLSGESVL</sequence>
<reference evidence="1 2" key="1">
    <citation type="submission" date="2022-07" db="EMBL/GenBank/DDBJ databases">
        <title>Genome stability of Gluconacetobacter entanii AV429.</title>
        <authorList>
            <person name="Trcek J."/>
            <person name="Cepec E."/>
        </authorList>
    </citation>
    <scope>NUCLEOTIDE SEQUENCE [LARGE SCALE GENOMIC DNA]</scope>
    <source>
        <strain evidence="1 2">AV429_2022</strain>
    </source>
</reference>
<dbReference type="RefSeq" id="WP_171790029.1">
    <property type="nucleotide sequence ID" value="NZ_JABJWD010000020.1"/>
</dbReference>
<evidence type="ECO:0000313" key="1">
    <source>
        <dbReference type="EMBL" id="MCW4590410.1"/>
    </source>
</evidence>
<comment type="caution">
    <text evidence="1">The sequence shown here is derived from an EMBL/GenBank/DDBJ whole genome shotgun (WGS) entry which is preliminary data.</text>
</comment>
<dbReference type="EMBL" id="JANGSQ010000099">
    <property type="protein sequence ID" value="MCW4590410.1"/>
    <property type="molecule type" value="Genomic_DNA"/>
</dbReference>
<protein>
    <submittedName>
        <fullName evidence="1">Uncharacterized protein</fullName>
    </submittedName>
</protein>